<keyword evidence="2" id="KW-0732">Signal</keyword>
<dbReference type="PROSITE" id="PS51257">
    <property type="entry name" value="PROKAR_LIPOPROTEIN"/>
    <property type="match status" value="1"/>
</dbReference>
<dbReference type="Proteomes" id="UP000605733">
    <property type="component" value="Unassembled WGS sequence"/>
</dbReference>
<feature type="chain" id="PRO_5046378362" description="GH16 domain-containing protein" evidence="2">
    <location>
        <begin position="24"/>
        <end position="262"/>
    </location>
</feature>
<comment type="caution">
    <text evidence="4">The sequence shown here is derived from an EMBL/GenBank/DDBJ whole genome shotgun (WGS) entry which is preliminary data.</text>
</comment>
<proteinExistence type="inferred from homology"/>
<keyword evidence="5" id="KW-1185">Reference proteome</keyword>
<comment type="similarity">
    <text evidence="1">Belongs to the glycosyl hydrolase 16 family.</text>
</comment>
<accession>A0ABQ1WGX2</accession>
<sequence>MEIFSKLIIIASFVCGTMFSSCAQEKVIFQEDFNGDSLDMSVWNYEEGDGCPNLCGWGNNEEQIYDRRYVEVKDGNMVITALKEADQYYSGKINSKENVEFTYGVIEMRVKLATTKGLWPAIWMLGSDIDEVSWPASGEIDLMEYIGRKPNIIYSTLHTPANHGDNGNSKQTEIEGIEEGYHIFKTIWTKDYIEYFVDGKQVYRFKPKKYDAENYPFRKDFYFLVNMAIGGNLGGAEIHDSELPAKFYVDYIKVTELPKDLK</sequence>
<reference evidence="5" key="1">
    <citation type="journal article" date="2019" name="Int. J. Syst. Evol. Microbiol.">
        <title>The Global Catalogue of Microorganisms (GCM) 10K type strain sequencing project: providing services to taxonomists for standard genome sequencing and annotation.</title>
        <authorList>
            <consortium name="The Broad Institute Genomics Platform"/>
            <consortium name="The Broad Institute Genome Sequencing Center for Infectious Disease"/>
            <person name="Wu L."/>
            <person name="Ma J."/>
        </authorList>
    </citation>
    <scope>NUCLEOTIDE SEQUENCE [LARGE SCALE GENOMIC DNA]</scope>
    <source>
        <strain evidence="5">CGMCC 1.15422</strain>
    </source>
</reference>
<evidence type="ECO:0000313" key="4">
    <source>
        <dbReference type="EMBL" id="GGG28999.1"/>
    </source>
</evidence>
<dbReference type="PANTHER" id="PTHR10963:SF55">
    <property type="entry name" value="GLYCOSIDE HYDROLASE FAMILY 16 PROTEIN"/>
    <property type="match status" value="1"/>
</dbReference>
<name>A0ABQ1WGX2_9FLAO</name>
<dbReference type="InterPro" id="IPR050546">
    <property type="entry name" value="Glycosyl_Hydrlase_16"/>
</dbReference>
<evidence type="ECO:0000256" key="2">
    <source>
        <dbReference type="SAM" id="SignalP"/>
    </source>
</evidence>
<dbReference type="InterPro" id="IPR013320">
    <property type="entry name" value="ConA-like_dom_sf"/>
</dbReference>
<evidence type="ECO:0000256" key="1">
    <source>
        <dbReference type="ARBA" id="ARBA00006865"/>
    </source>
</evidence>
<protein>
    <recommendedName>
        <fullName evidence="3">GH16 domain-containing protein</fullName>
    </recommendedName>
</protein>
<dbReference type="InterPro" id="IPR000757">
    <property type="entry name" value="Beta-glucanase-like"/>
</dbReference>
<organism evidence="4 5">
    <name type="scientific">Christiangramia forsetii</name>
    <dbReference type="NCBI Taxonomy" id="411153"/>
    <lineage>
        <taxon>Bacteria</taxon>
        <taxon>Pseudomonadati</taxon>
        <taxon>Bacteroidota</taxon>
        <taxon>Flavobacteriia</taxon>
        <taxon>Flavobacteriales</taxon>
        <taxon>Flavobacteriaceae</taxon>
        <taxon>Christiangramia</taxon>
    </lineage>
</organism>
<dbReference type="EMBL" id="BMIX01000002">
    <property type="protein sequence ID" value="GGG28999.1"/>
    <property type="molecule type" value="Genomic_DNA"/>
</dbReference>
<feature type="signal peptide" evidence="2">
    <location>
        <begin position="1"/>
        <end position="23"/>
    </location>
</feature>
<evidence type="ECO:0000259" key="3">
    <source>
        <dbReference type="PROSITE" id="PS51762"/>
    </source>
</evidence>
<dbReference type="RefSeq" id="WP_011711308.1">
    <property type="nucleotide sequence ID" value="NZ_BMIX01000002.1"/>
</dbReference>
<dbReference type="PROSITE" id="PS51762">
    <property type="entry name" value="GH16_2"/>
    <property type="match status" value="1"/>
</dbReference>
<dbReference type="CDD" id="cd08023">
    <property type="entry name" value="GH16_laminarinase_like"/>
    <property type="match status" value="1"/>
</dbReference>
<dbReference type="Pfam" id="PF00722">
    <property type="entry name" value="Glyco_hydro_16"/>
    <property type="match status" value="1"/>
</dbReference>
<feature type="domain" description="GH16" evidence="3">
    <location>
        <begin position="31"/>
        <end position="260"/>
    </location>
</feature>
<gene>
    <name evidence="4" type="ORF">GCM10011532_10570</name>
</gene>
<dbReference type="PANTHER" id="PTHR10963">
    <property type="entry name" value="GLYCOSYL HYDROLASE-RELATED"/>
    <property type="match status" value="1"/>
</dbReference>
<dbReference type="Gene3D" id="2.60.120.200">
    <property type="match status" value="1"/>
</dbReference>
<evidence type="ECO:0000313" key="5">
    <source>
        <dbReference type="Proteomes" id="UP000605733"/>
    </source>
</evidence>
<dbReference type="SUPFAM" id="SSF49899">
    <property type="entry name" value="Concanavalin A-like lectins/glucanases"/>
    <property type="match status" value="1"/>
</dbReference>